<dbReference type="InterPro" id="IPR018376">
    <property type="entry name" value="Enoyl-CoA_hyd/isom_CS"/>
</dbReference>
<dbReference type="InterPro" id="IPR014748">
    <property type="entry name" value="Enoyl-CoA_hydra_C"/>
</dbReference>
<keyword evidence="2" id="KW-0456">Lyase</keyword>
<dbReference type="SUPFAM" id="SSF52096">
    <property type="entry name" value="ClpP/crotonase"/>
    <property type="match status" value="1"/>
</dbReference>
<proteinExistence type="inferred from homology"/>
<sequence>MTMSSLKSHEVGNIGVVTLTRAHKRNALDEAAIQEIDDYFSNVPSHIRVIVMMAEGEHFCAGLDLKEHHDLERGAVDFLRVCQAWHRAFDKIQHGGIPVIACLQGAVVGGGLELASAAHIRVADSSTYFSLPEGTRGIFTGGGATVRTARIITADRMIEMMLTGRVVDIEEGHRIGLAHYVCNTPQNPVSAKDFSMQLAERIAQNAYLSNYAIVTSINKIADMSATDGLFAEGLMAAVVQTGHDVQSRLNEFVTKRARKVKPGEDGIGQAK</sequence>
<dbReference type="InterPro" id="IPR001753">
    <property type="entry name" value="Enoyl-CoA_hydra/iso"/>
</dbReference>
<dbReference type="PROSITE" id="PS00166">
    <property type="entry name" value="ENOYL_COA_HYDRATASE"/>
    <property type="match status" value="1"/>
</dbReference>
<name>A0ABU1D835_9BURK</name>
<comment type="caution">
    <text evidence="4">The sequence shown here is derived from an EMBL/GenBank/DDBJ whole genome shotgun (WGS) entry which is preliminary data.</text>
</comment>
<evidence type="ECO:0000256" key="1">
    <source>
        <dbReference type="ARBA" id="ARBA00005254"/>
    </source>
</evidence>
<protein>
    <submittedName>
        <fullName evidence="4">Crotonase/enoyl-CoA hydratase family protein</fullName>
    </submittedName>
</protein>
<evidence type="ECO:0000313" key="4">
    <source>
        <dbReference type="EMBL" id="MDR4126611.1"/>
    </source>
</evidence>
<dbReference type="Proteomes" id="UP001232156">
    <property type="component" value="Unassembled WGS sequence"/>
</dbReference>
<dbReference type="PANTHER" id="PTHR11941">
    <property type="entry name" value="ENOYL-COA HYDRATASE-RELATED"/>
    <property type="match status" value="1"/>
</dbReference>
<gene>
    <name evidence="4" type="ORF">Q8947_11535</name>
</gene>
<dbReference type="CDD" id="cd06558">
    <property type="entry name" value="crotonase-like"/>
    <property type="match status" value="1"/>
</dbReference>
<dbReference type="Gene3D" id="1.10.12.10">
    <property type="entry name" value="Lyase 2-enoyl-coa Hydratase, Chain A, domain 2"/>
    <property type="match status" value="1"/>
</dbReference>
<evidence type="ECO:0000256" key="2">
    <source>
        <dbReference type="ARBA" id="ARBA00023239"/>
    </source>
</evidence>
<dbReference type="Gene3D" id="3.90.226.10">
    <property type="entry name" value="2-enoyl-CoA Hydratase, Chain A, domain 1"/>
    <property type="match status" value="1"/>
</dbReference>
<dbReference type="InterPro" id="IPR029045">
    <property type="entry name" value="ClpP/crotonase-like_dom_sf"/>
</dbReference>
<organism evidence="4 5">
    <name type="scientific">Yanghanlia caeni</name>
    <dbReference type="NCBI Taxonomy" id="3064283"/>
    <lineage>
        <taxon>Bacteria</taxon>
        <taxon>Pseudomonadati</taxon>
        <taxon>Pseudomonadota</taxon>
        <taxon>Betaproteobacteria</taxon>
        <taxon>Burkholderiales</taxon>
        <taxon>Alcaligenaceae</taxon>
        <taxon>Yanghanlia</taxon>
    </lineage>
</organism>
<evidence type="ECO:0000313" key="5">
    <source>
        <dbReference type="Proteomes" id="UP001232156"/>
    </source>
</evidence>
<reference evidence="4 5" key="1">
    <citation type="submission" date="2023-08" db="EMBL/GenBank/DDBJ databases">
        <title>Alcaligenaceae gen. nov., a novel taxon isolated from the sludge of Yixing Pesticide Factory.</title>
        <authorList>
            <person name="Ruan L."/>
        </authorList>
    </citation>
    <scope>NUCLEOTIDE SEQUENCE [LARGE SCALE GENOMIC DNA]</scope>
    <source>
        <strain evidence="4 5">LG-2</strain>
    </source>
</reference>
<dbReference type="Pfam" id="PF00378">
    <property type="entry name" value="ECH_1"/>
    <property type="match status" value="1"/>
</dbReference>
<dbReference type="EMBL" id="JAUZQE010000030">
    <property type="protein sequence ID" value="MDR4126611.1"/>
    <property type="molecule type" value="Genomic_DNA"/>
</dbReference>
<keyword evidence="5" id="KW-1185">Reference proteome</keyword>
<dbReference type="NCBIfam" id="NF006013">
    <property type="entry name" value="PRK08150.1"/>
    <property type="match status" value="1"/>
</dbReference>
<dbReference type="RefSeq" id="WP_165278310.1">
    <property type="nucleotide sequence ID" value="NZ_JAUZQE010000030.1"/>
</dbReference>
<accession>A0ABU1D835</accession>
<dbReference type="PANTHER" id="PTHR11941:SF54">
    <property type="entry name" value="ENOYL-COA HYDRATASE, MITOCHONDRIAL"/>
    <property type="match status" value="1"/>
</dbReference>
<comment type="similarity">
    <text evidence="1 3">Belongs to the enoyl-CoA hydratase/isomerase family.</text>
</comment>
<evidence type="ECO:0000256" key="3">
    <source>
        <dbReference type="RuleBase" id="RU003707"/>
    </source>
</evidence>